<evidence type="ECO:0000256" key="10">
    <source>
        <dbReference type="ARBA" id="ARBA00022949"/>
    </source>
</evidence>
<evidence type="ECO:0000256" key="12">
    <source>
        <dbReference type="ARBA" id="ARBA00023203"/>
    </source>
</evidence>
<feature type="compositionally biased region" description="Low complexity" evidence="14">
    <location>
        <begin position="54"/>
        <end position="78"/>
    </location>
</feature>
<evidence type="ECO:0000256" key="1">
    <source>
        <dbReference type="ARBA" id="ARBA00004184"/>
    </source>
</evidence>
<dbReference type="Gene3D" id="2.30.42.10">
    <property type="match status" value="1"/>
</dbReference>
<dbReference type="InterPro" id="IPR001849">
    <property type="entry name" value="PH_domain"/>
</dbReference>
<dbReference type="InterPro" id="IPR001478">
    <property type="entry name" value="PDZ"/>
</dbReference>
<dbReference type="Proteomes" id="UP001619887">
    <property type="component" value="Unassembled WGS sequence"/>
</dbReference>
<dbReference type="InterPro" id="IPR036034">
    <property type="entry name" value="PDZ_sf"/>
</dbReference>
<keyword evidence="12" id="KW-0009">Actin-binding</keyword>
<dbReference type="CDD" id="cd00821">
    <property type="entry name" value="PH"/>
    <property type="match status" value="1"/>
</dbReference>
<evidence type="ECO:0000256" key="11">
    <source>
        <dbReference type="ARBA" id="ARBA00023136"/>
    </source>
</evidence>
<dbReference type="SMART" id="SM00233">
    <property type="entry name" value="PH"/>
    <property type="match status" value="2"/>
</dbReference>
<dbReference type="GO" id="GO:0012505">
    <property type="term" value="C:endomembrane system"/>
    <property type="evidence" value="ECO:0007669"/>
    <property type="project" value="UniProtKB-SubCell"/>
</dbReference>
<dbReference type="PROSITE" id="PS50106">
    <property type="entry name" value="PDZ"/>
    <property type="match status" value="1"/>
</dbReference>
<dbReference type="CDD" id="cd01258">
    <property type="entry name" value="PHsplit_syntrophin"/>
    <property type="match status" value="1"/>
</dbReference>
<dbReference type="PROSITE" id="PS50003">
    <property type="entry name" value="PH_DOMAIN"/>
    <property type="match status" value="1"/>
</dbReference>
<feature type="region of interest" description="Disordered" evidence="14">
    <location>
        <begin position="54"/>
        <end position="81"/>
    </location>
</feature>
<dbReference type="Pfam" id="PF00595">
    <property type="entry name" value="PDZ"/>
    <property type="match status" value="1"/>
</dbReference>
<dbReference type="Pfam" id="PF18012">
    <property type="entry name" value="PH_17"/>
    <property type="match status" value="1"/>
</dbReference>
<gene>
    <name evidence="17" type="ORF">OYC64_014970</name>
</gene>
<evidence type="ECO:0000256" key="5">
    <source>
        <dbReference type="ARBA" id="ARBA00022490"/>
    </source>
</evidence>
<dbReference type="FunFam" id="2.30.29.30:FF:000307">
    <property type="entry name" value="Beta-1-syntrophin isoform 1"/>
    <property type="match status" value="1"/>
</dbReference>
<dbReference type="Pfam" id="PF00169">
    <property type="entry name" value="PH"/>
    <property type="match status" value="1"/>
</dbReference>
<dbReference type="InterPro" id="IPR011993">
    <property type="entry name" value="PH-like_dom_sf"/>
</dbReference>
<keyword evidence="18" id="KW-1185">Reference proteome</keyword>
<reference evidence="17 18" key="1">
    <citation type="journal article" date="2022" name="G3 (Bethesda)">
        <title>Evaluating Illumina-, Nanopore-, and PacBio-based genome assembly strategies with the bald notothen, Trematomus borchgrevinki.</title>
        <authorList>
            <person name="Rayamajhi N."/>
            <person name="Cheng C.C."/>
            <person name="Catchen J.M."/>
        </authorList>
    </citation>
    <scope>NUCLEOTIDE SEQUENCE [LARGE SCALE GENOMIC DNA]</scope>
    <source>
        <strain evidence="17">AGRC-2024</strain>
    </source>
</reference>
<dbReference type="Gene3D" id="2.30.29.30">
    <property type="entry name" value="Pleckstrin-homology domain (PH domain)/Phosphotyrosine-binding domain (PTB)"/>
    <property type="match status" value="2"/>
</dbReference>
<sequence>MAVVIETGVSGASGVQKSGFVEVLVRERWHKVLVNLNEEALTLSCEEGCVNDNGDDNVNSNGVTNGSYLDNNNTNSNNGPQTVRTAFTDLPERVPEAIANRKRCVKLTKQEIGGLGISIKGGKENKMPILISKIFKGLAADQTQALYVGDAILSVNGMNLRDATHDEAVQALKRAGREVTLEVKYMREATPYVKKGSPVSEIGWETPPPESPRLGSHSLTSCSPFDPPSSPTQPSLSLQGDRRCIPLRMCCVTRAMTTPDPENRQLELHSPDARHTVVLRCPDQPSALSWFSAMHSVTSTLSQRALAEVIQNTARTGVAGSREIRHLGWLAGKTESEKQSWKPVLVVVTEKDLLLYESLPRGKEAWQSPAHTYPLLATRLVHSGPDRGSPHSGTELFFATRTGTRLGIETHLFRAETTKDLSLWTRQIVNGCHASAEMIKEVTTSCLYQSQECRLVIHYEQGFSVLADPSLGEGGDGEERGAHTPTRPRVLLSYPYEKLKMSSDDGVRLLFLDFGGKEGAIQLDLHSCPKPMVFILHSFLSAKISRLGLVA</sequence>
<dbReference type="InterPro" id="IPR055108">
    <property type="entry name" value="Syntrophin_4th"/>
</dbReference>
<evidence type="ECO:0000256" key="3">
    <source>
        <dbReference type="ARBA" id="ARBA00004282"/>
    </source>
</evidence>
<organism evidence="17 18">
    <name type="scientific">Pagothenia borchgrevinki</name>
    <name type="common">Bald rockcod</name>
    <name type="synonym">Trematomus borchgrevinki</name>
    <dbReference type="NCBI Taxonomy" id="8213"/>
    <lineage>
        <taxon>Eukaryota</taxon>
        <taxon>Metazoa</taxon>
        <taxon>Chordata</taxon>
        <taxon>Craniata</taxon>
        <taxon>Vertebrata</taxon>
        <taxon>Euteleostomi</taxon>
        <taxon>Actinopterygii</taxon>
        <taxon>Neopterygii</taxon>
        <taxon>Teleostei</taxon>
        <taxon>Neoteleostei</taxon>
        <taxon>Acanthomorphata</taxon>
        <taxon>Eupercaria</taxon>
        <taxon>Perciformes</taxon>
        <taxon>Notothenioidei</taxon>
        <taxon>Nototheniidae</taxon>
        <taxon>Pagothenia</taxon>
    </lineage>
</organism>
<keyword evidence="8" id="KW-0106">Calcium</keyword>
<evidence type="ECO:0008006" key="19">
    <source>
        <dbReference type="Google" id="ProtNLM"/>
    </source>
</evidence>
<protein>
    <recommendedName>
        <fullName evidence="19">Beta-1-syntrophin</fullName>
    </recommendedName>
</protein>
<keyword evidence="5" id="KW-0963">Cytoplasm</keyword>
<keyword evidence="7" id="KW-0677">Repeat</keyword>
<keyword evidence="13" id="KW-0206">Cytoskeleton</keyword>
<dbReference type="GO" id="GO:0005516">
    <property type="term" value="F:calmodulin binding"/>
    <property type="evidence" value="ECO:0007669"/>
    <property type="project" value="UniProtKB-KW"/>
</dbReference>
<dbReference type="InterPro" id="IPR041428">
    <property type="entry name" value="PHsplit_syntrophin"/>
</dbReference>
<accession>A0ABD2H3F8</accession>
<keyword evidence="6" id="KW-0597">Phosphoprotein</keyword>
<feature type="region of interest" description="Disordered" evidence="14">
    <location>
        <begin position="197"/>
        <end position="239"/>
    </location>
</feature>
<dbReference type="FunFam" id="2.30.42.10:FF:000052">
    <property type="entry name" value="Syntrophin beta 1"/>
    <property type="match status" value="1"/>
</dbReference>
<evidence type="ECO:0000256" key="14">
    <source>
        <dbReference type="SAM" id="MobiDB-lite"/>
    </source>
</evidence>
<dbReference type="PANTHER" id="PTHR10554:SF11">
    <property type="entry name" value="BETA-1-SYNTROPHIN"/>
    <property type="match status" value="1"/>
</dbReference>
<feature type="domain" description="PDZ" evidence="16">
    <location>
        <begin position="104"/>
        <end position="187"/>
    </location>
</feature>
<dbReference type="Pfam" id="PF23012">
    <property type="entry name" value="Syntrophin_4th"/>
    <property type="match status" value="1"/>
</dbReference>
<evidence type="ECO:0000256" key="9">
    <source>
        <dbReference type="ARBA" id="ARBA00022860"/>
    </source>
</evidence>
<evidence type="ECO:0000256" key="7">
    <source>
        <dbReference type="ARBA" id="ARBA00022737"/>
    </source>
</evidence>
<proteinExistence type="inferred from homology"/>
<evidence type="ECO:0000256" key="8">
    <source>
        <dbReference type="ARBA" id="ARBA00022837"/>
    </source>
</evidence>
<evidence type="ECO:0000313" key="17">
    <source>
        <dbReference type="EMBL" id="KAL3060526.1"/>
    </source>
</evidence>
<evidence type="ECO:0000256" key="6">
    <source>
        <dbReference type="ARBA" id="ARBA00022553"/>
    </source>
</evidence>
<name>A0ABD2H3F8_PAGBO</name>
<evidence type="ECO:0000313" key="18">
    <source>
        <dbReference type="Proteomes" id="UP001619887"/>
    </source>
</evidence>
<dbReference type="GO" id="GO:0070161">
    <property type="term" value="C:anchoring junction"/>
    <property type="evidence" value="ECO:0007669"/>
    <property type="project" value="UniProtKB-SubCell"/>
</dbReference>
<comment type="subcellular location">
    <subcellularLocation>
        <location evidence="3">Cell junction</location>
    </subcellularLocation>
    <subcellularLocation>
        <location evidence="2">Cytoplasm</location>
        <location evidence="2">Cytoskeleton</location>
    </subcellularLocation>
    <subcellularLocation>
        <location evidence="1">Endomembrane system</location>
        <topology evidence="1">Peripheral membrane protein</topology>
    </subcellularLocation>
</comment>
<dbReference type="PANTHER" id="PTHR10554">
    <property type="entry name" value="SYNTROPHIN"/>
    <property type="match status" value="1"/>
</dbReference>
<dbReference type="SUPFAM" id="SSF50156">
    <property type="entry name" value="PDZ domain-like"/>
    <property type="match status" value="1"/>
</dbReference>
<dbReference type="AlphaFoldDB" id="A0ABD2H3F8"/>
<comment type="similarity">
    <text evidence="4">Belongs to the syntrophin family.</text>
</comment>
<dbReference type="CDD" id="cd06801">
    <property type="entry name" value="PDZ_syntrophin-like"/>
    <property type="match status" value="1"/>
</dbReference>
<keyword evidence="9" id="KW-0112">Calmodulin-binding</keyword>
<evidence type="ECO:0000256" key="4">
    <source>
        <dbReference type="ARBA" id="ARBA00010798"/>
    </source>
</evidence>
<comment type="caution">
    <text evidence="17">The sequence shown here is derived from an EMBL/GenBank/DDBJ whole genome shotgun (WGS) entry which is preliminary data.</text>
</comment>
<keyword evidence="10" id="KW-0965">Cell junction</keyword>
<evidence type="ECO:0000259" key="16">
    <source>
        <dbReference type="PROSITE" id="PS50106"/>
    </source>
</evidence>
<dbReference type="SMART" id="SM00228">
    <property type="entry name" value="PDZ"/>
    <property type="match status" value="1"/>
</dbReference>
<evidence type="ECO:0000259" key="15">
    <source>
        <dbReference type="PROSITE" id="PS50003"/>
    </source>
</evidence>
<dbReference type="EMBL" id="JBIYXZ010002073">
    <property type="protein sequence ID" value="KAL3060526.1"/>
    <property type="molecule type" value="Genomic_DNA"/>
</dbReference>
<dbReference type="GO" id="GO:0003779">
    <property type="term" value="F:actin binding"/>
    <property type="evidence" value="ECO:0007669"/>
    <property type="project" value="UniProtKB-KW"/>
</dbReference>
<evidence type="ECO:0000256" key="2">
    <source>
        <dbReference type="ARBA" id="ARBA00004245"/>
    </source>
</evidence>
<reference evidence="17 18" key="2">
    <citation type="journal article" date="2024" name="G3 (Bethesda)">
        <title>The genome of the cryopelagic Antarctic bald notothen, Trematomus borchgrevinki.</title>
        <authorList>
            <person name="Rayamajhi N."/>
            <person name="Rivera-Colon A.G."/>
            <person name="Minhas B.F."/>
            <person name="Cheng C.C."/>
            <person name="Catchen J.M."/>
        </authorList>
    </citation>
    <scope>NUCLEOTIDE SEQUENCE [LARGE SCALE GENOMIC DNA]</scope>
    <source>
        <strain evidence="17">AGRC-2024</strain>
    </source>
</reference>
<feature type="domain" description="PH" evidence="15">
    <location>
        <begin position="323"/>
        <end position="433"/>
    </location>
</feature>
<dbReference type="InterPro" id="IPR015482">
    <property type="entry name" value="Syntrophin"/>
</dbReference>
<dbReference type="GO" id="GO:0005856">
    <property type="term" value="C:cytoskeleton"/>
    <property type="evidence" value="ECO:0007669"/>
    <property type="project" value="UniProtKB-SubCell"/>
</dbReference>
<keyword evidence="11" id="KW-0472">Membrane</keyword>
<dbReference type="SUPFAM" id="SSF50729">
    <property type="entry name" value="PH domain-like"/>
    <property type="match status" value="2"/>
</dbReference>
<evidence type="ECO:0000256" key="13">
    <source>
        <dbReference type="ARBA" id="ARBA00023212"/>
    </source>
</evidence>